<protein>
    <submittedName>
        <fullName evidence="2">DUF3080 domain-containing protein</fullName>
    </submittedName>
</protein>
<dbReference type="Proteomes" id="UP000325606">
    <property type="component" value="Chromosome"/>
</dbReference>
<feature type="chain" id="PRO_5023899522" evidence="1">
    <location>
        <begin position="23"/>
        <end position="357"/>
    </location>
</feature>
<dbReference type="EMBL" id="CP044222">
    <property type="protein sequence ID" value="QEW07028.1"/>
    <property type="molecule type" value="Genomic_DNA"/>
</dbReference>
<keyword evidence="1" id="KW-0732">Signal</keyword>
<evidence type="ECO:0000313" key="3">
    <source>
        <dbReference type="Proteomes" id="UP000325606"/>
    </source>
</evidence>
<dbReference type="Pfam" id="PF11279">
    <property type="entry name" value="DUF3080"/>
    <property type="match status" value="1"/>
</dbReference>
<sequence>MWRPLSLLLLLSLLYGCSQTDAETMLQDYTRRVSNALDEPIEFAPGNSPFPVLPPRRERLLPVEDLREGLIEVLQLRHCDLLPLIAERNSNLGRVMPPSQKLKYELRFLPAVKACEQDLTRRVTTEASLLPLLHKVRQILSHKQQMLPRTIWNSIYTSEEMEQQFSRSVEPLPLEARGLINQARNTLDAFVLISHLATTDATWPDMHFIDEMETHYEQLYRLQSGQQWLRSVFLLSYTMEQVAQGIEARLERRPICFNQQPNNRSVIIQNVFRNYYAGEFQPYLALTDQYGQYWQASHQSILQHLPLPASSEAYFSQLFDSEMAGSVLHRFDQARKKHTEAWQTLLTHCGLSVGQTL</sequence>
<reference evidence="2 3" key="1">
    <citation type="submission" date="2019-09" db="EMBL/GenBank/DDBJ databases">
        <title>Nitrincola iocasae sp. nov., a bacterium isolated from the sediment collected at a cold seep field in South China Sea.</title>
        <authorList>
            <person name="Zhang H."/>
            <person name="Wang H."/>
            <person name="Li C."/>
        </authorList>
    </citation>
    <scope>NUCLEOTIDE SEQUENCE [LARGE SCALE GENOMIC DNA]</scope>
    <source>
        <strain evidence="2 3">KXZD1103</strain>
    </source>
</reference>
<name>A0A5J6LF27_9GAMM</name>
<evidence type="ECO:0000256" key="1">
    <source>
        <dbReference type="SAM" id="SignalP"/>
    </source>
</evidence>
<evidence type="ECO:0000313" key="2">
    <source>
        <dbReference type="EMBL" id="QEW07028.1"/>
    </source>
</evidence>
<dbReference type="InterPro" id="IPR021431">
    <property type="entry name" value="DUF3080"/>
</dbReference>
<proteinExistence type="predicted"/>
<keyword evidence="3" id="KW-1185">Reference proteome</keyword>
<accession>A0A5J6LF27</accession>
<dbReference type="PROSITE" id="PS51257">
    <property type="entry name" value="PROKAR_LIPOPROTEIN"/>
    <property type="match status" value="1"/>
</dbReference>
<organism evidence="2 3">
    <name type="scientific">Nitrincola iocasae</name>
    <dbReference type="NCBI Taxonomy" id="2614693"/>
    <lineage>
        <taxon>Bacteria</taxon>
        <taxon>Pseudomonadati</taxon>
        <taxon>Pseudomonadota</taxon>
        <taxon>Gammaproteobacteria</taxon>
        <taxon>Oceanospirillales</taxon>
        <taxon>Oceanospirillaceae</taxon>
        <taxon>Nitrincola</taxon>
    </lineage>
</organism>
<dbReference type="RefSeq" id="WP_151056039.1">
    <property type="nucleotide sequence ID" value="NZ_CP044222.1"/>
</dbReference>
<feature type="signal peptide" evidence="1">
    <location>
        <begin position="1"/>
        <end position="22"/>
    </location>
</feature>
<dbReference type="AlphaFoldDB" id="A0A5J6LF27"/>
<dbReference type="KEGG" id="nik:F5I99_11190"/>
<gene>
    <name evidence="2" type="ORF">F5I99_11190</name>
</gene>